<dbReference type="RefSeq" id="WP_074970725.1">
    <property type="nucleotide sequence ID" value="NZ_CBCRYP010000047.1"/>
</dbReference>
<dbReference type="GO" id="GO:0032993">
    <property type="term" value="C:protein-DNA complex"/>
    <property type="evidence" value="ECO:0007669"/>
    <property type="project" value="TreeGrafter"/>
</dbReference>
<comment type="similarity">
    <text evidence="1">Belongs to the LysR transcriptional regulatory family.</text>
</comment>
<dbReference type="InterPro" id="IPR036390">
    <property type="entry name" value="WH_DNA-bd_sf"/>
</dbReference>
<dbReference type="InterPro" id="IPR005119">
    <property type="entry name" value="LysR_subst-bd"/>
</dbReference>
<evidence type="ECO:0000313" key="7">
    <source>
        <dbReference type="EMBL" id="SFH99841.1"/>
    </source>
</evidence>
<dbReference type="Proteomes" id="UP000183635">
    <property type="component" value="Unassembled WGS sequence"/>
</dbReference>
<dbReference type="InterPro" id="IPR036388">
    <property type="entry name" value="WH-like_DNA-bd_sf"/>
</dbReference>
<evidence type="ECO:0000256" key="4">
    <source>
        <dbReference type="ARBA" id="ARBA00023159"/>
    </source>
</evidence>
<name>A0A1I3EM94_9RHOB</name>
<dbReference type="PANTHER" id="PTHR30346">
    <property type="entry name" value="TRANSCRIPTIONAL DUAL REGULATOR HCAR-RELATED"/>
    <property type="match status" value="1"/>
</dbReference>
<dbReference type="STRING" id="34004.SAMN04488021_15020"/>
<dbReference type="GO" id="GO:0003700">
    <property type="term" value="F:DNA-binding transcription factor activity"/>
    <property type="evidence" value="ECO:0007669"/>
    <property type="project" value="InterPro"/>
</dbReference>
<keyword evidence="2" id="KW-0805">Transcription regulation</keyword>
<dbReference type="Pfam" id="PF03466">
    <property type="entry name" value="LysR_substrate"/>
    <property type="match status" value="1"/>
</dbReference>
<dbReference type="SUPFAM" id="SSF53850">
    <property type="entry name" value="Periplasmic binding protein-like II"/>
    <property type="match status" value="1"/>
</dbReference>
<dbReference type="Gene3D" id="1.10.10.10">
    <property type="entry name" value="Winged helix-like DNA-binding domain superfamily/Winged helix DNA-binding domain"/>
    <property type="match status" value="1"/>
</dbReference>
<dbReference type="AlphaFoldDB" id="A0A1I3EM94"/>
<organism evidence="7 8">
    <name type="scientific">Paracoccus aminovorans</name>
    <dbReference type="NCBI Taxonomy" id="34004"/>
    <lineage>
        <taxon>Bacteria</taxon>
        <taxon>Pseudomonadati</taxon>
        <taxon>Pseudomonadota</taxon>
        <taxon>Alphaproteobacteria</taxon>
        <taxon>Rhodobacterales</taxon>
        <taxon>Paracoccaceae</taxon>
        <taxon>Paracoccus</taxon>
    </lineage>
</organism>
<proteinExistence type="inferred from homology"/>
<feature type="domain" description="HTH lysR-type" evidence="6">
    <location>
        <begin position="2"/>
        <end position="59"/>
    </location>
</feature>
<dbReference type="OrthoDB" id="9775392at2"/>
<dbReference type="PANTHER" id="PTHR30346:SF26">
    <property type="entry name" value="HYDROGEN PEROXIDE-INDUCIBLE GENES ACTIVATOR"/>
    <property type="match status" value="1"/>
</dbReference>
<keyword evidence="5" id="KW-0804">Transcription</keyword>
<gene>
    <name evidence="7" type="ORF">SAMN04488021_15020</name>
</gene>
<dbReference type="Gene3D" id="3.40.190.10">
    <property type="entry name" value="Periplasmic binding protein-like II"/>
    <property type="match status" value="2"/>
</dbReference>
<dbReference type="CDD" id="cd08411">
    <property type="entry name" value="PBP2_OxyR"/>
    <property type="match status" value="1"/>
</dbReference>
<keyword evidence="4" id="KW-0010">Activator</keyword>
<evidence type="ECO:0000256" key="2">
    <source>
        <dbReference type="ARBA" id="ARBA00023015"/>
    </source>
</evidence>
<dbReference type="FunFam" id="1.10.10.10:FF:000001">
    <property type="entry name" value="LysR family transcriptional regulator"/>
    <property type="match status" value="1"/>
</dbReference>
<dbReference type="InterPro" id="IPR000847">
    <property type="entry name" value="LysR_HTH_N"/>
</dbReference>
<dbReference type="PROSITE" id="PS50931">
    <property type="entry name" value="HTH_LYSR"/>
    <property type="match status" value="1"/>
</dbReference>
<evidence type="ECO:0000313" key="8">
    <source>
        <dbReference type="Proteomes" id="UP000183635"/>
    </source>
</evidence>
<evidence type="ECO:0000256" key="1">
    <source>
        <dbReference type="ARBA" id="ARBA00009437"/>
    </source>
</evidence>
<evidence type="ECO:0000256" key="3">
    <source>
        <dbReference type="ARBA" id="ARBA00023125"/>
    </source>
</evidence>
<dbReference type="SUPFAM" id="SSF46785">
    <property type="entry name" value="Winged helix' DNA-binding domain"/>
    <property type="match status" value="1"/>
</dbReference>
<dbReference type="Pfam" id="PF00126">
    <property type="entry name" value="HTH_1"/>
    <property type="match status" value="1"/>
</dbReference>
<accession>A0A1I3EM94</accession>
<evidence type="ECO:0000259" key="6">
    <source>
        <dbReference type="PROSITE" id="PS50931"/>
    </source>
</evidence>
<dbReference type="EMBL" id="FOPU01000050">
    <property type="protein sequence ID" value="SFH99841.1"/>
    <property type="molecule type" value="Genomic_DNA"/>
</dbReference>
<sequence length="301" mass="33810">MPTLQQLRYLVALADLLNFSRAAERLNVTQPTLSAQIRELEARLGVPLFERNRARVLLTATGAEIARRARGVLREVDGIRETARAGEAALFGGMLKLGVVHTVGAYLLSVAMPALRKEFPGLRIYVREDRPERLIHQLSDGTHDALVLPEEPERADFETSRLLDERLLVVLPSDHRLAEKPVLDPLDLSGETVLTMEPWHRLHDQIAELCRQTGAELARDYEGTTLDTLRQMVASGMGIALLPALYVRSEVLREKLVVARPLSRDAPMRSIILAWRRTTLQADRFTALARVMRDALDRLPD</sequence>
<dbReference type="GO" id="GO:0003677">
    <property type="term" value="F:DNA binding"/>
    <property type="evidence" value="ECO:0007669"/>
    <property type="project" value="UniProtKB-KW"/>
</dbReference>
<keyword evidence="3" id="KW-0238">DNA-binding</keyword>
<reference evidence="7 8" key="1">
    <citation type="submission" date="2016-10" db="EMBL/GenBank/DDBJ databases">
        <authorList>
            <person name="de Groot N.N."/>
        </authorList>
    </citation>
    <scope>NUCLEOTIDE SEQUENCE [LARGE SCALE GENOMIC DNA]</scope>
    <source>
        <strain evidence="7 8">DSM 8537</strain>
    </source>
</reference>
<keyword evidence="8" id="KW-1185">Reference proteome</keyword>
<dbReference type="PRINTS" id="PR00039">
    <property type="entry name" value="HTHLYSR"/>
</dbReference>
<protein>
    <submittedName>
        <fullName evidence="7">LysR family transcriptional regulator, hydrogen peroxide-inducible genes activator</fullName>
    </submittedName>
</protein>
<evidence type="ECO:0000256" key="5">
    <source>
        <dbReference type="ARBA" id="ARBA00023163"/>
    </source>
</evidence>